<comment type="caution">
    <text evidence="1">The sequence shown here is derived from an EMBL/GenBank/DDBJ whole genome shotgun (WGS) entry which is preliminary data.</text>
</comment>
<dbReference type="PANTHER" id="PTHR46586:SF3">
    <property type="entry name" value="ANKYRIN REPEAT-CONTAINING PROTEIN"/>
    <property type="match status" value="1"/>
</dbReference>
<organism evidence="1 2">
    <name type="scientific">Polyrhizophydium stewartii</name>
    <dbReference type="NCBI Taxonomy" id="2732419"/>
    <lineage>
        <taxon>Eukaryota</taxon>
        <taxon>Fungi</taxon>
        <taxon>Fungi incertae sedis</taxon>
        <taxon>Chytridiomycota</taxon>
        <taxon>Chytridiomycota incertae sedis</taxon>
        <taxon>Chytridiomycetes</taxon>
        <taxon>Rhizophydiales</taxon>
        <taxon>Rhizophydiales incertae sedis</taxon>
        <taxon>Polyrhizophydium</taxon>
    </lineage>
</organism>
<name>A0ABR4NC70_9FUNG</name>
<dbReference type="InterPro" id="IPR052050">
    <property type="entry name" value="SecEffector_AnkRepeat"/>
</dbReference>
<evidence type="ECO:0008006" key="3">
    <source>
        <dbReference type="Google" id="ProtNLM"/>
    </source>
</evidence>
<evidence type="ECO:0000313" key="2">
    <source>
        <dbReference type="Proteomes" id="UP001527925"/>
    </source>
</evidence>
<gene>
    <name evidence="1" type="ORF">HK105_203186</name>
</gene>
<dbReference type="PANTHER" id="PTHR46586">
    <property type="entry name" value="ANKYRIN REPEAT-CONTAINING PROTEIN"/>
    <property type="match status" value="1"/>
</dbReference>
<reference evidence="1 2" key="1">
    <citation type="submission" date="2023-09" db="EMBL/GenBank/DDBJ databases">
        <title>Pangenome analysis of Batrachochytrium dendrobatidis and related Chytrids.</title>
        <authorList>
            <person name="Yacoub M.N."/>
            <person name="Stajich J.E."/>
            <person name="James T.Y."/>
        </authorList>
    </citation>
    <scope>NUCLEOTIDE SEQUENCE [LARGE SCALE GENOMIC DNA]</scope>
    <source>
        <strain evidence="1 2">JEL0888</strain>
    </source>
</reference>
<protein>
    <recommendedName>
        <fullName evidence="3">Ankyrin repeat protein</fullName>
    </recommendedName>
</protein>
<dbReference type="InterPro" id="IPR002110">
    <property type="entry name" value="Ankyrin_rpt"/>
</dbReference>
<proteinExistence type="predicted"/>
<dbReference type="Pfam" id="PF13637">
    <property type="entry name" value="Ank_4"/>
    <property type="match status" value="2"/>
</dbReference>
<dbReference type="EMBL" id="JADGIZ020000012">
    <property type="protein sequence ID" value="KAL2917122.1"/>
    <property type="molecule type" value="Genomic_DNA"/>
</dbReference>
<keyword evidence="2" id="KW-1185">Reference proteome</keyword>
<dbReference type="SUPFAM" id="SSF48403">
    <property type="entry name" value="Ankyrin repeat"/>
    <property type="match status" value="1"/>
</dbReference>
<sequence>MPHARPALAAADDVAADDVAAAPRPAAAAAGLALLSDTALAARIADLEHELAVHELLHFYAREIVLTVADVLRPPVAPRFRAALLAFAARLVECAVPLGVLPQFRGAPLLVRCPSARAFDLAAKHGRIDVIREICDLDLDQNYSLSGAVEFGQLEIARFLLDLHGRLVVDADAVRGALESGNTAVLDWLLRHKHRLVRGRAAFSRFRLWCAEFGRLALLHAALLHDIGDPLSPAAMDAAARNGHLHMVRYLHETHPHGCTTLAMDDAAANGHLAVLKFLHNNRSEGCTHRAMDLAAANGHLDVVLFLHAYRREGASKDAMDLAAANGHLDVLRFLHSHRPEGCTVRAMDAAAENGHAKVLRFLHANRIEGCTERAMLAAAVNGHIEVFTWLWEETSYPTASVVEMIPAAAAGHFFIIEQYAKHTVDDLTPLLKHALCNGHLFLAMWLVARHRAAPHFDMMELWARERFPECWAWLQAVTASAVVAARKHARPQRVASFPGISASSTPPAAAAFGIGPPAGVGSGAPVGSGAGAGVSGSASAVPRGPRKPVWRTLSQTFRLVA</sequence>
<accession>A0ABR4NC70</accession>
<dbReference type="Gene3D" id="1.25.40.20">
    <property type="entry name" value="Ankyrin repeat-containing domain"/>
    <property type="match status" value="2"/>
</dbReference>
<evidence type="ECO:0000313" key="1">
    <source>
        <dbReference type="EMBL" id="KAL2917122.1"/>
    </source>
</evidence>
<dbReference type="Proteomes" id="UP001527925">
    <property type="component" value="Unassembled WGS sequence"/>
</dbReference>
<dbReference type="InterPro" id="IPR036770">
    <property type="entry name" value="Ankyrin_rpt-contain_sf"/>
</dbReference>